<evidence type="ECO:0000256" key="5">
    <source>
        <dbReference type="ARBA" id="ARBA00023136"/>
    </source>
</evidence>
<gene>
    <name evidence="8" type="ORF">FM110_02900</name>
</gene>
<evidence type="ECO:0000256" key="2">
    <source>
        <dbReference type="ARBA" id="ARBA00007165"/>
    </source>
</evidence>
<keyword evidence="4 6" id="KW-1133">Transmembrane helix</keyword>
<accession>A0A1X6WUQ8</accession>
<sequence>MSGATGEPSPLRVLATRSWALAALGVVAAVVTCVMLGLWQFHRFEAKSARADLIEHNYSAPPVALTDVLPASDSPLAADDGWRTVRLTGEYCTAPECVLYARNRPFNGEVGFAQLVPFRTDDGTVMVARGWVPTQSASSAPADPPEVPTGERTIVVRLRPMEPVLAGRTNPPGQVQSIAIEELAAVEPAAGTLHRGAYGELASEDPAPADAPTPFPRPDTSLGPHLSYAVQWWAFALFFPIAWAVRARRAVLDEIELRRRGGAAQPVHARRAPARSRDEEEEDALLDELRG</sequence>
<dbReference type="RefSeq" id="WP_087102485.1">
    <property type="nucleotide sequence ID" value="NZ_FWFG01000025.1"/>
</dbReference>
<keyword evidence="6" id="KW-1003">Cell membrane</keyword>
<dbReference type="GO" id="GO:0005886">
    <property type="term" value="C:plasma membrane"/>
    <property type="evidence" value="ECO:0007669"/>
    <property type="project" value="UniProtKB-SubCell"/>
</dbReference>
<feature type="region of interest" description="Disordered" evidence="7">
    <location>
        <begin position="260"/>
        <end position="291"/>
    </location>
</feature>
<comment type="caution">
    <text evidence="6">Lacks conserved residue(s) required for the propagation of feature annotation.</text>
</comment>
<feature type="transmembrane region" description="Helical" evidence="6">
    <location>
        <begin position="20"/>
        <end position="41"/>
    </location>
</feature>
<feature type="compositionally biased region" description="Acidic residues" evidence="7">
    <location>
        <begin position="279"/>
        <end position="291"/>
    </location>
</feature>
<dbReference type="OrthoDB" id="9807214at2"/>
<dbReference type="AlphaFoldDB" id="A0A1X6WUQ8"/>
<dbReference type="EMBL" id="FWFG01000025">
    <property type="protein sequence ID" value="SLM89040.1"/>
    <property type="molecule type" value="Genomic_DNA"/>
</dbReference>
<dbReference type="CDD" id="cd06662">
    <property type="entry name" value="SURF1"/>
    <property type="match status" value="1"/>
</dbReference>
<dbReference type="PROSITE" id="PS50895">
    <property type="entry name" value="SURF1"/>
    <property type="match status" value="1"/>
</dbReference>
<dbReference type="InterPro" id="IPR002994">
    <property type="entry name" value="Surf1/Shy1"/>
</dbReference>
<evidence type="ECO:0000256" key="4">
    <source>
        <dbReference type="ARBA" id="ARBA00022989"/>
    </source>
</evidence>
<proteinExistence type="inferred from homology"/>
<comment type="similarity">
    <text evidence="2 6">Belongs to the SURF1 family.</text>
</comment>
<protein>
    <recommendedName>
        <fullName evidence="6">SURF1-like protein</fullName>
    </recommendedName>
</protein>
<comment type="subcellular location">
    <subcellularLocation>
        <location evidence="6">Cell membrane</location>
        <topology evidence="6">Multi-pass membrane protein</topology>
    </subcellularLocation>
    <subcellularLocation>
        <location evidence="1">Membrane</location>
    </subcellularLocation>
</comment>
<name>A0A1X6WUQ8_9MICO</name>
<evidence type="ECO:0000256" key="7">
    <source>
        <dbReference type="SAM" id="MobiDB-lite"/>
    </source>
</evidence>
<evidence type="ECO:0000313" key="9">
    <source>
        <dbReference type="Proteomes" id="UP000195981"/>
    </source>
</evidence>
<reference evidence="8 9" key="1">
    <citation type="submission" date="2017-02" db="EMBL/GenBank/DDBJ databases">
        <authorList>
            <person name="Peterson S.W."/>
        </authorList>
    </citation>
    <scope>NUCLEOTIDE SEQUENCE [LARGE SCALE GENOMIC DNA]</scope>
    <source>
        <strain evidence="8 9">CIP104813</strain>
    </source>
</reference>
<dbReference type="InterPro" id="IPR045214">
    <property type="entry name" value="Surf1/Surf4"/>
</dbReference>
<dbReference type="PANTHER" id="PTHR23427">
    <property type="entry name" value="SURFEIT LOCUS PROTEIN"/>
    <property type="match status" value="1"/>
</dbReference>
<dbReference type="Pfam" id="PF02104">
    <property type="entry name" value="SURF1"/>
    <property type="match status" value="1"/>
</dbReference>
<organism evidence="8 9">
    <name type="scientific">Brachybacterium nesterenkovii</name>
    <dbReference type="NCBI Taxonomy" id="47847"/>
    <lineage>
        <taxon>Bacteria</taxon>
        <taxon>Bacillati</taxon>
        <taxon>Actinomycetota</taxon>
        <taxon>Actinomycetes</taxon>
        <taxon>Micrococcales</taxon>
        <taxon>Dermabacteraceae</taxon>
        <taxon>Brachybacterium</taxon>
    </lineage>
</organism>
<dbReference type="Proteomes" id="UP000195981">
    <property type="component" value="Unassembled WGS sequence"/>
</dbReference>
<keyword evidence="3 6" id="KW-0812">Transmembrane</keyword>
<evidence type="ECO:0000313" key="8">
    <source>
        <dbReference type="EMBL" id="SLM89040.1"/>
    </source>
</evidence>
<keyword evidence="9" id="KW-1185">Reference proteome</keyword>
<evidence type="ECO:0000256" key="1">
    <source>
        <dbReference type="ARBA" id="ARBA00004370"/>
    </source>
</evidence>
<dbReference type="PANTHER" id="PTHR23427:SF2">
    <property type="entry name" value="SURFEIT LOCUS PROTEIN 1"/>
    <property type="match status" value="1"/>
</dbReference>
<evidence type="ECO:0000256" key="6">
    <source>
        <dbReference type="RuleBase" id="RU363076"/>
    </source>
</evidence>
<keyword evidence="5 6" id="KW-0472">Membrane</keyword>
<evidence type="ECO:0000256" key="3">
    <source>
        <dbReference type="ARBA" id="ARBA00022692"/>
    </source>
</evidence>